<evidence type="ECO:0000256" key="2">
    <source>
        <dbReference type="SAM" id="SignalP"/>
    </source>
</evidence>
<feature type="chain" id="PRO_5022939445" evidence="2">
    <location>
        <begin position="26"/>
        <end position="804"/>
    </location>
</feature>
<feature type="domain" description="DUF5916" evidence="4">
    <location>
        <begin position="297"/>
        <end position="373"/>
    </location>
</feature>
<evidence type="ECO:0000256" key="1">
    <source>
        <dbReference type="SAM" id="MobiDB-lite"/>
    </source>
</evidence>
<evidence type="ECO:0000313" key="5">
    <source>
        <dbReference type="EMBL" id="QCZ92221.1"/>
    </source>
</evidence>
<organism evidence="5 6">
    <name type="scientific">Salinimonas iocasae</name>
    <dbReference type="NCBI Taxonomy" id="2572577"/>
    <lineage>
        <taxon>Bacteria</taxon>
        <taxon>Pseudomonadati</taxon>
        <taxon>Pseudomonadota</taxon>
        <taxon>Gammaproteobacteria</taxon>
        <taxon>Alteromonadales</taxon>
        <taxon>Alteromonadaceae</taxon>
        <taxon>Alteromonas/Salinimonas group</taxon>
        <taxon>Salinimonas</taxon>
    </lineage>
</organism>
<feature type="signal peptide" evidence="2">
    <location>
        <begin position="1"/>
        <end position="25"/>
    </location>
</feature>
<reference evidence="5 6" key="1">
    <citation type="submission" date="2019-04" db="EMBL/GenBank/DDBJ databases">
        <title>Salinimonas iocasae sp. nov., a halophilic bacterium isolated from the outer tube casing of tubeworms in Okinawa Trough.</title>
        <authorList>
            <person name="Zhang H."/>
            <person name="Wang H."/>
            <person name="Li C."/>
        </authorList>
    </citation>
    <scope>NUCLEOTIDE SEQUENCE [LARGE SCALE GENOMIC DNA]</scope>
    <source>
        <strain evidence="5 6">KX18D6</strain>
    </source>
</reference>
<dbReference type="InterPro" id="IPR045670">
    <property type="entry name" value="DUF5916"/>
</dbReference>
<dbReference type="InterPro" id="IPR010502">
    <property type="entry name" value="Carb-bd_dom_fam9"/>
</dbReference>
<gene>
    <name evidence="5" type="ORF">FBQ74_01465</name>
</gene>
<evidence type="ECO:0000259" key="4">
    <source>
        <dbReference type="Pfam" id="PF19313"/>
    </source>
</evidence>
<dbReference type="Pfam" id="PF06452">
    <property type="entry name" value="CBM9_1"/>
    <property type="match status" value="1"/>
</dbReference>
<dbReference type="KEGG" id="salk:FBQ74_01465"/>
<proteinExistence type="predicted"/>
<dbReference type="SUPFAM" id="SSF49344">
    <property type="entry name" value="CBD9-like"/>
    <property type="match status" value="1"/>
</dbReference>
<sequence>MHTYIYSVRLGVMMLLILWSFSGFASTTPADDAEPDSQATQDNINTDQPQKPQTVPFATAADSEVFIPNLTGAVSVDAALDEPQWEDATKVTLDFVTQPFNNTASPVKTTVYVFEDGETLYVGFIAEDPDPSAISAFYRDRDQIWSNDLVGIKLDTFNNERLAYQFFINPFGVQADAIENEMTGSETDSWNAIWQSSGRITESGYVVEAAIPLRVMNFNEAKDKKVWGAEFVRFYPREDRLRLSNLPFDRDNACTLCQMGDVAGFDQASQGNNLALVPTLVLGQSEQRDVYTDSPWQDETTTEAGLDVKWGITPQVSLQATLNPDFSQVESDVAQVSINNTFSLYYDERRPFFVENAGYFSTNQTLVYTRNINAPDYGAKVTGQVDAHTFGVFLADDTSTRFIVPGNLSSSVATLDTDSINAALRYRYDYSPDFSVGFVSTLRDADDYHNYVSGVDMKYRLTGQDTLQAQWVYSDTQYPFTLFQDFCGNACLNSEDSNETVLRTRYPDNFGGQSWRVNYLHEQEDWYFRADHYANDDDFRADLGFETKVDFHRSLLGGGYMWWNDTGWWNRIRINGDWDITHNDAGELLEREVEVYASIRGTMQSFFEIGHLQRDRVGLRFDPSVLSVEGNTDMFAEKSYSMYVESRPSPYLFVSTFVRAGDQVDFANNRLGEQIYTESQVDTNIGRHTQIRLRHTYSDLDVEGDPLFTARLTDVRMTYQFNARQYLRLIMAYSNVHRNQSNYTFDVDNRSRSLSGQLLYSYKLNPLTKFFVGVASGAVEQGQLSSLRERERSVFMKFSYAWLR</sequence>
<dbReference type="Proteomes" id="UP000304912">
    <property type="component" value="Chromosome"/>
</dbReference>
<name>A0A5B7Y9A4_9ALTE</name>
<dbReference type="Pfam" id="PF19313">
    <property type="entry name" value="DUF5916"/>
    <property type="match status" value="1"/>
</dbReference>
<protein>
    <submittedName>
        <fullName evidence="5">Uncharacterized protein</fullName>
    </submittedName>
</protein>
<feature type="compositionally biased region" description="Polar residues" evidence="1">
    <location>
        <begin position="37"/>
        <end position="53"/>
    </location>
</feature>
<accession>A0A5B7Y9A4</accession>
<evidence type="ECO:0000259" key="3">
    <source>
        <dbReference type="Pfam" id="PF06452"/>
    </source>
</evidence>
<dbReference type="Gene3D" id="2.60.40.1190">
    <property type="match status" value="1"/>
</dbReference>
<dbReference type="GO" id="GO:0004553">
    <property type="term" value="F:hydrolase activity, hydrolyzing O-glycosyl compounds"/>
    <property type="evidence" value="ECO:0007669"/>
    <property type="project" value="InterPro"/>
</dbReference>
<dbReference type="GO" id="GO:0016052">
    <property type="term" value="P:carbohydrate catabolic process"/>
    <property type="evidence" value="ECO:0007669"/>
    <property type="project" value="InterPro"/>
</dbReference>
<dbReference type="EMBL" id="CP039852">
    <property type="protein sequence ID" value="QCZ92221.1"/>
    <property type="molecule type" value="Genomic_DNA"/>
</dbReference>
<feature type="domain" description="Carbohydrate-binding" evidence="3">
    <location>
        <begin position="76"/>
        <end position="231"/>
    </location>
</feature>
<feature type="region of interest" description="Disordered" evidence="1">
    <location>
        <begin position="29"/>
        <end position="53"/>
    </location>
</feature>
<keyword evidence="6" id="KW-1185">Reference proteome</keyword>
<evidence type="ECO:0000313" key="6">
    <source>
        <dbReference type="Proteomes" id="UP000304912"/>
    </source>
</evidence>
<dbReference type="GO" id="GO:0030246">
    <property type="term" value="F:carbohydrate binding"/>
    <property type="evidence" value="ECO:0007669"/>
    <property type="project" value="InterPro"/>
</dbReference>
<dbReference type="CDD" id="cd09618">
    <property type="entry name" value="CBM9_like_2"/>
    <property type="match status" value="1"/>
</dbReference>
<dbReference type="OrthoDB" id="9786766at2"/>
<keyword evidence="2" id="KW-0732">Signal</keyword>
<dbReference type="AlphaFoldDB" id="A0A5B7Y9A4"/>